<feature type="chain" id="PRO_5030645466" evidence="1">
    <location>
        <begin position="21"/>
        <end position="99"/>
    </location>
</feature>
<gene>
    <name evidence="2" type="ORF">H1S06_02790</name>
</gene>
<proteinExistence type="predicted"/>
<dbReference type="AlphaFoldDB" id="A0A7W1WW77"/>
<comment type="caution">
    <text evidence="2">The sequence shown here is derived from an EMBL/GenBank/DDBJ whole genome shotgun (WGS) entry which is preliminary data.</text>
</comment>
<accession>A0A7W1WW77</accession>
<reference evidence="2 3" key="1">
    <citation type="submission" date="2020-07" db="EMBL/GenBank/DDBJ databases">
        <title>Bacterium isolated from marien macroalgae.</title>
        <authorList>
            <person name="Zhu K."/>
            <person name="Lu D."/>
            <person name="Du Z."/>
        </authorList>
    </citation>
    <scope>NUCLEOTIDE SEQUENCE [LARGE SCALE GENOMIC DNA]</scope>
    <source>
        <strain evidence="2 3">3-1745</strain>
    </source>
</reference>
<dbReference type="Proteomes" id="UP000538931">
    <property type="component" value="Unassembled WGS sequence"/>
</dbReference>
<evidence type="ECO:0000313" key="3">
    <source>
        <dbReference type="Proteomes" id="UP000538931"/>
    </source>
</evidence>
<sequence length="99" mass="10353">MKRVLSSLFALILSTPAVCAAGEGVNVMQGEVTSIVAGGVVIDGEVYQLTDSTRLLGVSETEIRGKSVISAKLPLNSEVLYEAGGKKASQLIYIEVLAK</sequence>
<protein>
    <submittedName>
        <fullName evidence="2">Uncharacterized protein</fullName>
    </submittedName>
</protein>
<feature type="signal peptide" evidence="1">
    <location>
        <begin position="1"/>
        <end position="20"/>
    </location>
</feature>
<dbReference type="EMBL" id="JACEMT010000033">
    <property type="protein sequence ID" value="MBA4501293.1"/>
    <property type="molecule type" value="Genomic_DNA"/>
</dbReference>
<evidence type="ECO:0000256" key="1">
    <source>
        <dbReference type="SAM" id="SignalP"/>
    </source>
</evidence>
<dbReference type="RefSeq" id="WP_181736984.1">
    <property type="nucleotide sequence ID" value="NZ_JACEMT010000033.1"/>
</dbReference>
<keyword evidence="3" id="KW-1185">Reference proteome</keyword>
<keyword evidence="1" id="KW-0732">Signal</keyword>
<name>A0A7W1WW77_9GAMM</name>
<evidence type="ECO:0000313" key="2">
    <source>
        <dbReference type="EMBL" id="MBA4501293.1"/>
    </source>
</evidence>
<organism evidence="2 3">
    <name type="scientific">Marinobacterium marinum</name>
    <dbReference type="NCBI Taxonomy" id="2756129"/>
    <lineage>
        <taxon>Bacteria</taxon>
        <taxon>Pseudomonadati</taxon>
        <taxon>Pseudomonadota</taxon>
        <taxon>Gammaproteobacteria</taxon>
        <taxon>Oceanospirillales</taxon>
        <taxon>Oceanospirillaceae</taxon>
        <taxon>Marinobacterium</taxon>
    </lineage>
</organism>